<evidence type="ECO:0000313" key="5">
    <source>
        <dbReference type="EMBL" id="RDE24515.1"/>
    </source>
</evidence>
<evidence type="ECO:0000256" key="3">
    <source>
        <dbReference type="ARBA" id="ARBA00022840"/>
    </source>
</evidence>
<dbReference type="InterPro" id="IPR032875">
    <property type="entry name" value="Succ_CoA_lig_flav_dom"/>
</dbReference>
<keyword evidence="5" id="KW-0808">Transferase</keyword>
<dbReference type="AlphaFoldDB" id="A0A369WYE2"/>
<dbReference type="Gene3D" id="3.30.470.20">
    <property type="entry name" value="ATP-grasp fold, B domain"/>
    <property type="match status" value="1"/>
</dbReference>
<dbReference type="GO" id="GO:0016747">
    <property type="term" value="F:acyltransferase activity, transferring groups other than amino-acyl groups"/>
    <property type="evidence" value="ECO:0007669"/>
    <property type="project" value="InterPro"/>
</dbReference>
<dbReference type="PANTHER" id="PTHR43334">
    <property type="entry name" value="ACETATE--COA LIGASE [ADP-FORMING]"/>
    <property type="match status" value="1"/>
</dbReference>
<sequence>MSTQYLKRFFKPQSVALFGVTPEPDSMGRVVLKNLVEGGYSHPIYRVGEHPEHFDGVKSVASLDDLEQMPDLAVLCSDADKIPAQIEELGKRKVKAALVLGTRLSQTKYADRFAFNRALRDAAHPYGIRILGPEGMGLLVPAMKLNASYAHQNIRKGNVAYVGQSGILGTAMIDWANGQGIGFSNFLTLGGGIDVDLASVIDYLATDPYTSSLLIQVDSITNAPHFISALRAAARNKLVLVLKSNLSLLAYADRKKLLPPGVDTFDEVYDSILTSCGAVRVDSSDELFDALETLTTIKPLYGERLALISNGMGPSAMAVERLVDKGGVKLAQLQPETVAALAELTGNETTSQNPVDLNADASPEVYQKAVEILSKAKGVDALLVLHAPTQMAPSAATAEAVIKAAKRTRRNVLTSWMGRQSAIEARNLFNDAKIPTYITPEKAADAFMHMVKHRRNQTMLKETPTPVSLQLEEAKLSKAKQMVEQAMENGRDYLRHEEVTDVLELYGFECASSFYADSVEEAIKIARKLETPIAIKTLHKDNCYPFCYDDENAQRWRDLALDLTNPAELEHHVGELSRRIDERFGEQEYRGFTIQRMKRGFQSLQVCTGITRDPVFGPMVFFGIGGYSHDVRADRQLMMPPLNKSLAKAMIRRSRFYPILKQNSSNFEQHLDSLCQVLVRLSEMVIDLPHLRTLEIHPLLVNRNGLLVVDASIGLGQPVKTAITPYPEQLESRIQLRSGREVLVRPIRGEDEPRHLEFFQRLSPESIRLRYFYSRGEPNHDELANWTQIDYDREMAFIATAPRLDGKPGNETLGVVRTTTDADNVSAEFAVVLLDELQGEGLGKLLMQKMIDYCREQGTLEIMGTTMTSNLGMQKLAKKLGFENSYNAEEEAIEMKMMLNEPTEEWQRTRLAH</sequence>
<keyword evidence="3" id="KW-0067">ATP-binding</keyword>
<dbReference type="InterPro" id="IPR036291">
    <property type="entry name" value="NAD(P)-bd_dom_sf"/>
</dbReference>
<dbReference type="InterPro" id="IPR016181">
    <property type="entry name" value="Acyl_CoA_acyltransferase"/>
</dbReference>
<dbReference type="EMBL" id="QQOH01000001">
    <property type="protein sequence ID" value="RDE24515.1"/>
    <property type="molecule type" value="Genomic_DNA"/>
</dbReference>
<dbReference type="SUPFAM" id="SSF56059">
    <property type="entry name" value="Glutathione synthetase ATP-binding domain-like"/>
    <property type="match status" value="1"/>
</dbReference>
<dbReference type="Gene3D" id="3.30.1490.20">
    <property type="entry name" value="ATP-grasp fold, A domain"/>
    <property type="match status" value="1"/>
</dbReference>
<protein>
    <submittedName>
        <fullName evidence="5">GNAT family N-acetyltransferase</fullName>
    </submittedName>
</protein>
<dbReference type="GO" id="GO:0016874">
    <property type="term" value="F:ligase activity"/>
    <property type="evidence" value="ECO:0007669"/>
    <property type="project" value="UniProtKB-KW"/>
</dbReference>
<dbReference type="SUPFAM" id="SSF52210">
    <property type="entry name" value="Succinyl-CoA synthetase domains"/>
    <property type="match status" value="2"/>
</dbReference>
<dbReference type="RefSeq" id="WP_114694102.1">
    <property type="nucleotide sequence ID" value="NZ_QQOH01000001.1"/>
</dbReference>
<evidence type="ECO:0000256" key="2">
    <source>
        <dbReference type="ARBA" id="ARBA00022741"/>
    </source>
</evidence>
<feature type="domain" description="N-acetyltransferase" evidence="4">
    <location>
        <begin position="742"/>
        <end position="900"/>
    </location>
</feature>
<evidence type="ECO:0000313" key="6">
    <source>
        <dbReference type="Proteomes" id="UP000253769"/>
    </source>
</evidence>
<dbReference type="InterPro" id="IPR000182">
    <property type="entry name" value="GNAT_dom"/>
</dbReference>
<keyword evidence="2" id="KW-0547">Nucleotide-binding</keyword>
<evidence type="ECO:0000256" key="1">
    <source>
        <dbReference type="ARBA" id="ARBA00022598"/>
    </source>
</evidence>
<keyword evidence="6" id="KW-1185">Reference proteome</keyword>
<proteinExistence type="predicted"/>
<dbReference type="SUPFAM" id="SSF51735">
    <property type="entry name" value="NAD(P)-binding Rossmann-fold domains"/>
    <property type="match status" value="1"/>
</dbReference>
<dbReference type="Pfam" id="PF13607">
    <property type="entry name" value="Succ_CoA_lig"/>
    <property type="match status" value="1"/>
</dbReference>
<gene>
    <name evidence="5" type="ORF">DV711_02705</name>
</gene>
<evidence type="ECO:0000259" key="4">
    <source>
        <dbReference type="PROSITE" id="PS51186"/>
    </source>
</evidence>
<comment type="caution">
    <text evidence="5">The sequence shown here is derived from an EMBL/GenBank/DDBJ whole genome shotgun (WGS) entry which is preliminary data.</text>
</comment>
<dbReference type="InterPro" id="IPR003781">
    <property type="entry name" value="CoA-bd"/>
</dbReference>
<dbReference type="Pfam" id="PF00583">
    <property type="entry name" value="Acetyltransf_1"/>
    <property type="match status" value="1"/>
</dbReference>
<dbReference type="Gene3D" id="3.40.630.30">
    <property type="match status" value="1"/>
</dbReference>
<dbReference type="SUPFAM" id="SSF55729">
    <property type="entry name" value="Acyl-CoA N-acyltransferases (Nat)"/>
    <property type="match status" value="1"/>
</dbReference>
<keyword evidence="1" id="KW-0436">Ligase</keyword>
<dbReference type="InterPro" id="IPR051538">
    <property type="entry name" value="Acyl-CoA_Synth/Transferase"/>
</dbReference>
<dbReference type="GO" id="GO:0005524">
    <property type="term" value="F:ATP binding"/>
    <property type="evidence" value="ECO:0007669"/>
    <property type="project" value="UniProtKB-KW"/>
</dbReference>
<dbReference type="Pfam" id="PF13549">
    <property type="entry name" value="ATP-grasp_5"/>
    <property type="match status" value="1"/>
</dbReference>
<dbReference type="PROSITE" id="PS51186">
    <property type="entry name" value="GNAT"/>
    <property type="match status" value="1"/>
</dbReference>
<dbReference type="InterPro" id="IPR013815">
    <property type="entry name" value="ATP_grasp_subdomain_1"/>
</dbReference>
<organism evidence="5 6">
    <name type="scientific">Motiliproteus coralliicola</name>
    <dbReference type="NCBI Taxonomy" id="2283196"/>
    <lineage>
        <taxon>Bacteria</taxon>
        <taxon>Pseudomonadati</taxon>
        <taxon>Pseudomonadota</taxon>
        <taxon>Gammaproteobacteria</taxon>
        <taxon>Oceanospirillales</taxon>
        <taxon>Oceanospirillaceae</taxon>
        <taxon>Motiliproteus</taxon>
    </lineage>
</organism>
<name>A0A369WYE2_9GAMM</name>
<dbReference type="Gene3D" id="3.40.50.720">
    <property type="entry name" value="NAD(P)-binding Rossmann-like Domain"/>
    <property type="match status" value="1"/>
</dbReference>
<dbReference type="InterPro" id="IPR016102">
    <property type="entry name" value="Succinyl-CoA_synth-like"/>
</dbReference>
<dbReference type="Proteomes" id="UP000253769">
    <property type="component" value="Unassembled WGS sequence"/>
</dbReference>
<reference evidence="5 6" key="1">
    <citation type="submission" date="2018-07" db="EMBL/GenBank/DDBJ databases">
        <title>Motiliproteus coralliicola sp. nov., a bacterium isolated from Coral.</title>
        <authorList>
            <person name="Wang G."/>
        </authorList>
    </citation>
    <scope>NUCLEOTIDE SEQUENCE [LARGE SCALE GENOMIC DNA]</scope>
    <source>
        <strain evidence="5 6">C34</strain>
    </source>
</reference>
<dbReference type="Gene3D" id="3.40.50.261">
    <property type="entry name" value="Succinyl-CoA synthetase domains"/>
    <property type="match status" value="2"/>
</dbReference>
<dbReference type="OrthoDB" id="9807426at2"/>
<dbReference type="PANTHER" id="PTHR43334:SF1">
    <property type="entry name" value="3-HYDROXYPROPIONATE--COA LIGASE [ADP-FORMING]"/>
    <property type="match status" value="1"/>
</dbReference>
<dbReference type="SMART" id="SM00881">
    <property type="entry name" value="CoA_binding"/>
    <property type="match status" value="1"/>
</dbReference>
<accession>A0A369WYE2</accession>
<dbReference type="Pfam" id="PF13380">
    <property type="entry name" value="CoA_binding_2"/>
    <property type="match status" value="1"/>
</dbReference>